<dbReference type="Proteomes" id="UP000243217">
    <property type="component" value="Unassembled WGS sequence"/>
</dbReference>
<dbReference type="EMBL" id="JNBS01002349">
    <property type="protein sequence ID" value="OQR92178.1"/>
    <property type="molecule type" value="Genomic_DNA"/>
</dbReference>
<comment type="caution">
    <text evidence="1">The sequence shown here is derived from an EMBL/GenBank/DDBJ whole genome shotgun (WGS) entry which is preliminary data.</text>
</comment>
<evidence type="ECO:0008006" key="3">
    <source>
        <dbReference type="Google" id="ProtNLM"/>
    </source>
</evidence>
<accession>A0A1V9Z2D4</accession>
<name>A0A1V9Z2D4_9STRA</name>
<proteinExistence type="predicted"/>
<evidence type="ECO:0000313" key="1">
    <source>
        <dbReference type="EMBL" id="OQR92178.1"/>
    </source>
</evidence>
<dbReference type="OrthoDB" id="68301at2759"/>
<protein>
    <recommendedName>
        <fullName evidence="3">CHCH domain-containing protein</fullName>
    </recommendedName>
</protein>
<keyword evidence="2" id="KW-1185">Reference proteome</keyword>
<reference evidence="1 2" key="1">
    <citation type="journal article" date="2014" name="Genome Biol. Evol.">
        <title>The secreted proteins of Achlya hypogyna and Thraustotheca clavata identify the ancestral oomycete secretome and reveal gene acquisitions by horizontal gene transfer.</title>
        <authorList>
            <person name="Misner I."/>
            <person name="Blouin N."/>
            <person name="Leonard G."/>
            <person name="Richards T.A."/>
            <person name="Lane C.E."/>
        </authorList>
    </citation>
    <scope>NUCLEOTIDE SEQUENCE [LARGE SCALE GENOMIC DNA]</scope>
    <source>
        <strain evidence="1 2">ATCC 34112</strain>
    </source>
</reference>
<sequence>MAADGVLRVSGNFPRVPKSCKDVAEPFFKCLHTNGKQPEGVSDPEAGTKAMVKCAEGLKAYNECVDAFFAKKPKKIFRVPEAYRVRDE</sequence>
<organism evidence="1 2">
    <name type="scientific">Thraustotheca clavata</name>
    <dbReference type="NCBI Taxonomy" id="74557"/>
    <lineage>
        <taxon>Eukaryota</taxon>
        <taxon>Sar</taxon>
        <taxon>Stramenopiles</taxon>
        <taxon>Oomycota</taxon>
        <taxon>Saprolegniomycetes</taxon>
        <taxon>Saprolegniales</taxon>
        <taxon>Achlyaceae</taxon>
        <taxon>Thraustotheca</taxon>
    </lineage>
</organism>
<gene>
    <name evidence="1" type="ORF">THRCLA_22405</name>
</gene>
<dbReference type="AlphaFoldDB" id="A0A1V9Z2D4"/>
<evidence type="ECO:0000313" key="2">
    <source>
        <dbReference type="Proteomes" id="UP000243217"/>
    </source>
</evidence>